<organism evidence="1 2">
    <name type="scientific">Brachionus plicatilis</name>
    <name type="common">Marine rotifer</name>
    <name type="synonym">Brachionus muelleri</name>
    <dbReference type="NCBI Taxonomy" id="10195"/>
    <lineage>
        <taxon>Eukaryota</taxon>
        <taxon>Metazoa</taxon>
        <taxon>Spiralia</taxon>
        <taxon>Gnathifera</taxon>
        <taxon>Rotifera</taxon>
        <taxon>Eurotatoria</taxon>
        <taxon>Monogononta</taxon>
        <taxon>Pseudotrocha</taxon>
        <taxon>Ploima</taxon>
        <taxon>Brachionidae</taxon>
        <taxon>Brachionus</taxon>
    </lineage>
</organism>
<evidence type="ECO:0000313" key="2">
    <source>
        <dbReference type="Proteomes" id="UP000276133"/>
    </source>
</evidence>
<keyword evidence="2" id="KW-1185">Reference proteome</keyword>
<dbReference type="EMBL" id="REGN01001317">
    <property type="protein sequence ID" value="RNA35531.1"/>
    <property type="molecule type" value="Genomic_DNA"/>
</dbReference>
<proteinExistence type="predicted"/>
<dbReference type="AlphaFoldDB" id="A0A3M7SIE1"/>
<dbReference type="Proteomes" id="UP000276133">
    <property type="component" value="Unassembled WGS sequence"/>
</dbReference>
<evidence type="ECO:0000313" key="1">
    <source>
        <dbReference type="EMBL" id="RNA35531.1"/>
    </source>
</evidence>
<protein>
    <submittedName>
        <fullName evidence="1">Uncharacterized protein</fullName>
    </submittedName>
</protein>
<name>A0A3M7SIE1_BRAPC</name>
<reference evidence="1 2" key="1">
    <citation type="journal article" date="2018" name="Sci. Rep.">
        <title>Genomic signatures of local adaptation to the degree of environmental predictability in rotifers.</title>
        <authorList>
            <person name="Franch-Gras L."/>
            <person name="Hahn C."/>
            <person name="Garcia-Roger E.M."/>
            <person name="Carmona M.J."/>
            <person name="Serra M."/>
            <person name="Gomez A."/>
        </authorList>
    </citation>
    <scope>NUCLEOTIDE SEQUENCE [LARGE SCALE GENOMIC DNA]</scope>
    <source>
        <strain evidence="1">HYR1</strain>
    </source>
</reference>
<accession>A0A3M7SIE1</accession>
<sequence>MKAVRQKHKTKNKNAKAFIRSDQNMFFLQNHTKIHNSFFSLFVYLNSAPDKNVARTARPSVRSWRPKFLFHRRFIIKVIKKESYEILNVGPDWMDGSDVKGGQAERLGHLGRIGQPPRLDRLFLTYFFFPYSLIVEHRAITFDFHSSRSFAFTLASPHAIPISISSFVIVDLRVTAGRPTFRPLKDPFWYPCFFHSKYMPEPSQSFVLNALT</sequence>
<gene>
    <name evidence="1" type="ORF">BpHYR1_042694</name>
</gene>
<comment type="caution">
    <text evidence="1">The sequence shown here is derived from an EMBL/GenBank/DDBJ whole genome shotgun (WGS) entry which is preliminary data.</text>
</comment>